<gene>
    <name evidence="4" type="ORF">TrST_g10255</name>
</gene>
<evidence type="ECO:0000256" key="2">
    <source>
        <dbReference type="SAM" id="MobiDB-lite"/>
    </source>
</evidence>
<feature type="region of interest" description="Disordered" evidence="2">
    <location>
        <begin position="91"/>
        <end position="125"/>
    </location>
</feature>
<dbReference type="PANTHER" id="PTHR14248">
    <property type="entry name" value="CYCLIN Y, ISOFORM A"/>
    <property type="match status" value="1"/>
</dbReference>
<dbReference type="InterPro" id="IPR006671">
    <property type="entry name" value="Cyclin_N"/>
</dbReference>
<dbReference type="Pfam" id="PF00134">
    <property type="entry name" value="Cyclin_N"/>
    <property type="match status" value="1"/>
</dbReference>
<dbReference type="EMBL" id="BRXY01000056">
    <property type="protein sequence ID" value="GMH58979.1"/>
    <property type="molecule type" value="Genomic_DNA"/>
</dbReference>
<feature type="region of interest" description="Disordered" evidence="2">
    <location>
        <begin position="251"/>
        <end position="278"/>
    </location>
</feature>
<comment type="caution">
    <text evidence="4">The sequence shown here is derived from an EMBL/GenBank/DDBJ whole genome shotgun (WGS) entry which is preliminary data.</text>
</comment>
<dbReference type="SUPFAM" id="SSF51045">
    <property type="entry name" value="WW domain"/>
    <property type="match status" value="1"/>
</dbReference>
<dbReference type="SMART" id="SM00456">
    <property type="entry name" value="WW"/>
    <property type="match status" value="1"/>
</dbReference>
<protein>
    <recommendedName>
        <fullName evidence="3">WW domain-containing protein</fullName>
    </recommendedName>
</protein>
<proteinExistence type="inferred from homology"/>
<dbReference type="InterPro" id="IPR013763">
    <property type="entry name" value="Cyclin-like_dom"/>
</dbReference>
<dbReference type="SMART" id="SM00385">
    <property type="entry name" value="CYCLIN"/>
    <property type="match status" value="1"/>
</dbReference>
<dbReference type="InterPro" id="IPR036020">
    <property type="entry name" value="WW_dom_sf"/>
</dbReference>
<dbReference type="Proteomes" id="UP001165085">
    <property type="component" value="Unassembled WGS sequence"/>
</dbReference>
<keyword evidence="5" id="KW-1185">Reference proteome</keyword>
<feature type="domain" description="WW" evidence="3">
    <location>
        <begin position="120"/>
        <end position="151"/>
    </location>
</feature>
<feature type="region of interest" description="Disordered" evidence="2">
    <location>
        <begin position="343"/>
        <end position="380"/>
    </location>
</feature>
<evidence type="ECO:0000259" key="3">
    <source>
        <dbReference type="PROSITE" id="PS50020"/>
    </source>
</evidence>
<dbReference type="AlphaFoldDB" id="A0A9W6ZQL1"/>
<dbReference type="Gene3D" id="2.20.70.10">
    <property type="match status" value="1"/>
</dbReference>
<comment type="similarity">
    <text evidence="1">Belongs to the cyclin family.</text>
</comment>
<dbReference type="InterPro" id="IPR036915">
    <property type="entry name" value="Cyclin-like_sf"/>
</dbReference>
<feature type="region of interest" description="Disordered" evidence="2">
    <location>
        <begin position="646"/>
        <end position="686"/>
    </location>
</feature>
<keyword evidence="1" id="KW-0195">Cyclin</keyword>
<name>A0A9W6ZQL1_9STRA</name>
<dbReference type="Pfam" id="PF00397">
    <property type="entry name" value="WW"/>
    <property type="match status" value="1"/>
</dbReference>
<dbReference type="PROSITE" id="PS50020">
    <property type="entry name" value="WW_DOMAIN_2"/>
    <property type="match status" value="1"/>
</dbReference>
<sequence length="686" mass="76167">MENCDSQTQLASENFNSTFSGQIRHRHEVFQSIYPPILPQIFLKAPQSQKISGSTRSFLAQLPIQEPPQRTSIALNAVTRRVVPRNNRHRHFHCSHSSIPTLLRSAARRPPSPRSQNVKPSQWRSAIDPATNRTYYYDTVTRTTQWRKPLELCTPSERDEIKQKEDKMKDFFSQMEANVLRNIEKGDVTGSLVDEETRKRRESETGHHEGGDKFIIEDGEVVESSFNRTSDDMPPATRVVRTISSMDDLTLTELNRTKSSGSGGLGKGTTSLDDSAAPSQIRDLAANAGGIRQMNSLRSFTSAGAMPGATSLGRESSVESVDSIDEAYVRNLNGLSIQDCGQPAPFAPPTTFQPPGALGGASSSPDSIGGFEPPRLQHRNSGSTLFVGSTMSAPDKDGMISCVCGLFRAHMVQYAKEEAKGLTSGGFEGVFAEYDVFNDPPYAKDMKSIDESSEEKAGDIKNQAEEIMKRVPKLSEVTKFFRDLFRKSQMESDCIIMSLIYVERLLKQTKGGIRLTYKNWNSIIFSSMVMSSKVWDDLSMWNADFSQVCSSFTLQRINELELAMLNALRYDVKVKASEYAKYYFLLRSMLMKSGLGGDHVESLQPLDIEGAKQIEIFSEEYEIAATSDTLKRRAVSMNDFDADREISPKLLKGGSGDKKKSEGAAVRRPSTLKKGQGVSLEQVIHG</sequence>
<dbReference type="CDD" id="cd20540">
    <property type="entry name" value="CYCLIN_CCNY_like"/>
    <property type="match status" value="1"/>
</dbReference>
<dbReference type="OrthoDB" id="10250320at2759"/>
<evidence type="ECO:0000313" key="4">
    <source>
        <dbReference type="EMBL" id="GMH58979.1"/>
    </source>
</evidence>
<reference evidence="5" key="1">
    <citation type="journal article" date="2023" name="Commun. Biol.">
        <title>Genome analysis of Parmales, the sister group of diatoms, reveals the evolutionary specialization of diatoms from phago-mixotrophs to photoautotrophs.</title>
        <authorList>
            <person name="Ban H."/>
            <person name="Sato S."/>
            <person name="Yoshikawa S."/>
            <person name="Yamada K."/>
            <person name="Nakamura Y."/>
            <person name="Ichinomiya M."/>
            <person name="Sato N."/>
            <person name="Blanc-Mathieu R."/>
            <person name="Endo H."/>
            <person name="Kuwata A."/>
            <person name="Ogata H."/>
        </authorList>
    </citation>
    <scope>NUCLEOTIDE SEQUENCE [LARGE SCALE GENOMIC DNA]</scope>
    <source>
        <strain evidence="5">NIES 3701</strain>
    </source>
</reference>
<dbReference type="SUPFAM" id="SSF47954">
    <property type="entry name" value="Cyclin-like"/>
    <property type="match status" value="1"/>
</dbReference>
<accession>A0A9W6ZQL1</accession>
<evidence type="ECO:0000256" key="1">
    <source>
        <dbReference type="RuleBase" id="RU000383"/>
    </source>
</evidence>
<dbReference type="CDD" id="cd00201">
    <property type="entry name" value="WW"/>
    <property type="match status" value="1"/>
</dbReference>
<evidence type="ECO:0000313" key="5">
    <source>
        <dbReference type="Proteomes" id="UP001165085"/>
    </source>
</evidence>
<dbReference type="InterPro" id="IPR001202">
    <property type="entry name" value="WW_dom"/>
</dbReference>
<organism evidence="4 5">
    <name type="scientific">Triparma strigata</name>
    <dbReference type="NCBI Taxonomy" id="1606541"/>
    <lineage>
        <taxon>Eukaryota</taxon>
        <taxon>Sar</taxon>
        <taxon>Stramenopiles</taxon>
        <taxon>Ochrophyta</taxon>
        <taxon>Bolidophyceae</taxon>
        <taxon>Parmales</taxon>
        <taxon>Triparmaceae</taxon>
        <taxon>Triparma</taxon>
    </lineage>
</organism>
<dbReference type="Gene3D" id="1.10.472.10">
    <property type="entry name" value="Cyclin-like"/>
    <property type="match status" value="1"/>
</dbReference>